<evidence type="ECO:0000256" key="3">
    <source>
        <dbReference type="PROSITE-ProRule" id="PRU00023"/>
    </source>
</evidence>
<dbReference type="Pfam" id="PF12796">
    <property type="entry name" value="Ank_2"/>
    <property type="match status" value="1"/>
</dbReference>
<feature type="repeat" description="ANK" evidence="3">
    <location>
        <begin position="163"/>
        <end position="195"/>
    </location>
</feature>
<dbReference type="PANTHER" id="PTHR24171">
    <property type="entry name" value="ANKYRIN REPEAT DOMAIN-CONTAINING PROTEIN 39-RELATED"/>
    <property type="match status" value="1"/>
</dbReference>
<accession>A0ABR1GBB1</accession>
<evidence type="ECO:0000313" key="4">
    <source>
        <dbReference type="EMBL" id="KAK7253264.1"/>
    </source>
</evidence>
<dbReference type="SMART" id="SM00248">
    <property type="entry name" value="ANK"/>
    <property type="match status" value="4"/>
</dbReference>
<reference evidence="4 5" key="1">
    <citation type="submission" date="2024-03" db="EMBL/GenBank/DDBJ databases">
        <title>Aureococcus anophagefferens CCMP1851 and Kratosvirus quantuckense: Draft genome of a second virus-susceptible host strain in the model system.</title>
        <authorList>
            <person name="Chase E."/>
            <person name="Truchon A.R."/>
            <person name="Schepens W."/>
            <person name="Wilhelm S.W."/>
        </authorList>
    </citation>
    <scope>NUCLEOTIDE SEQUENCE [LARGE SCALE GENOMIC DNA]</scope>
    <source>
        <strain evidence="4 5">CCMP1851</strain>
    </source>
</reference>
<keyword evidence="5" id="KW-1185">Reference proteome</keyword>
<name>A0ABR1GBB1_AURAN</name>
<feature type="repeat" description="ANK" evidence="3">
    <location>
        <begin position="130"/>
        <end position="162"/>
    </location>
</feature>
<evidence type="ECO:0000256" key="2">
    <source>
        <dbReference type="ARBA" id="ARBA00023043"/>
    </source>
</evidence>
<proteinExistence type="predicted"/>
<dbReference type="PROSITE" id="PS50088">
    <property type="entry name" value="ANK_REPEAT"/>
    <property type="match status" value="3"/>
</dbReference>
<dbReference type="PROSITE" id="PS50297">
    <property type="entry name" value="ANK_REP_REGION"/>
    <property type="match status" value="3"/>
</dbReference>
<protein>
    <recommendedName>
        <fullName evidence="6">Ankyrin repeat protein</fullName>
    </recommendedName>
</protein>
<evidence type="ECO:0000256" key="1">
    <source>
        <dbReference type="ARBA" id="ARBA00022737"/>
    </source>
</evidence>
<dbReference type="PRINTS" id="PR01415">
    <property type="entry name" value="ANKYRIN"/>
</dbReference>
<dbReference type="InterPro" id="IPR002110">
    <property type="entry name" value="Ankyrin_rpt"/>
</dbReference>
<dbReference type="SUPFAM" id="SSF48403">
    <property type="entry name" value="Ankyrin repeat"/>
    <property type="match status" value="1"/>
</dbReference>
<dbReference type="Proteomes" id="UP001363151">
    <property type="component" value="Unassembled WGS sequence"/>
</dbReference>
<evidence type="ECO:0000313" key="5">
    <source>
        <dbReference type="Proteomes" id="UP001363151"/>
    </source>
</evidence>
<comment type="caution">
    <text evidence="4">The sequence shown here is derived from an EMBL/GenBank/DDBJ whole genome shotgun (WGS) entry which is preliminary data.</text>
</comment>
<organism evidence="4 5">
    <name type="scientific">Aureococcus anophagefferens</name>
    <name type="common">Harmful bloom alga</name>
    <dbReference type="NCBI Taxonomy" id="44056"/>
    <lineage>
        <taxon>Eukaryota</taxon>
        <taxon>Sar</taxon>
        <taxon>Stramenopiles</taxon>
        <taxon>Ochrophyta</taxon>
        <taxon>Pelagophyceae</taxon>
        <taxon>Pelagomonadales</taxon>
        <taxon>Pelagomonadaceae</taxon>
        <taxon>Aureococcus</taxon>
    </lineage>
</organism>
<gene>
    <name evidence="4" type="ORF">SO694_00001114</name>
</gene>
<dbReference type="Gene3D" id="1.25.40.20">
    <property type="entry name" value="Ankyrin repeat-containing domain"/>
    <property type="match status" value="2"/>
</dbReference>
<dbReference type="PANTHER" id="PTHR24171:SF10">
    <property type="entry name" value="ANKYRIN REPEAT DOMAIN-CONTAINING PROTEIN 29-LIKE"/>
    <property type="match status" value="1"/>
</dbReference>
<feature type="repeat" description="ANK" evidence="3">
    <location>
        <begin position="97"/>
        <end position="129"/>
    </location>
</feature>
<keyword evidence="1" id="KW-0677">Repeat</keyword>
<dbReference type="EMBL" id="JBBJCI010000035">
    <property type="protein sequence ID" value="KAK7253264.1"/>
    <property type="molecule type" value="Genomic_DNA"/>
</dbReference>
<evidence type="ECO:0008006" key="6">
    <source>
        <dbReference type="Google" id="ProtNLM"/>
    </source>
</evidence>
<keyword evidence="2 3" id="KW-0040">ANK repeat</keyword>
<sequence>MLMDCTTCHGFDEFDDMGLQRADAPLHLYPIKTNDLCNFVDARDVPPWLCLADARCLGTTECLLSATDALWHAALQDDAEGIAALAATVDVDAAADDGYAALHLAAESDAVAALEMLCRLGADLEQRDADGRTPLFAAAALGHAAAAETLVLAGADVEAADVSGRTAFWAACALGELAVAELLAAAGADVDARDGDGLAALDFAAARGAADVLSFLRRAARRRCRLGV</sequence>
<dbReference type="InterPro" id="IPR036770">
    <property type="entry name" value="Ankyrin_rpt-contain_sf"/>
</dbReference>